<dbReference type="SMART" id="SM00389">
    <property type="entry name" value="HOX"/>
    <property type="match status" value="1"/>
</dbReference>
<evidence type="ECO:0000256" key="7">
    <source>
        <dbReference type="SAM" id="MobiDB-lite"/>
    </source>
</evidence>
<reference evidence="11" key="1">
    <citation type="submission" date="2025-08" db="UniProtKB">
        <authorList>
            <consortium name="RefSeq"/>
        </authorList>
    </citation>
    <scope>IDENTIFICATION</scope>
    <source>
        <tissue evidence="11">Whole organism</tissue>
    </source>
</reference>
<feature type="region of interest" description="Disordered" evidence="7">
    <location>
        <begin position="438"/>
        <end position="507"/>
    </location>
</feature>
<dbReference type="InterPro" id="IPR003654">
    <property type="entry name" value="OAR_dom"/>
</dbReference>
<evidence type="ECO:0000259" key="9">
    <source>
        <dbReference type="PROSITE" id="PS50803"/>
    </source>
</evidence>
<dbReference type="KEGG" id="hazt:108666546"/>
<feature type="compositionally biased region" description="Acidic residues" evidence="7">
    <location>
        <begin position="130"/>
        <end position="139"/>
    </location>
</feature>
<evidence type="ECO:0000256" key="3">
    <source>
        <dbReference type="ARBA" id="ARBA00023155"/>
    </source>
</evidence>
<dbReference type="Proteomes" id="UP000694843">
    <property type="component" value="Unplaced"/>
</dbReference>
<dbReference type="OrthoDB" id="6159439at2759"/>
<evidence type="ECO:0000256" key="2">
    <source>
        <dbReference type="ARBA" id="ARBA00023125"/>
    </source>
</evidence>
<evidence type="ECO:0000313" key="11">
    <source>
        <dbReference type="RefSeq" id="XP_018008933.2"/>
    </source>
</evidence>
<dbReference type="AlphaFoldDB" id="A0A8B7N6M2"/>
<evidence type="ECO:0000259" key="8">
    <source>
        <dbReference type="PROSITE" id="PS50071"/>
    </source>
</evidence>
<dbReference type="GO" id="GO:0005634">
    <property type="term" value="C:nucleus"/>
    <property type="evidence" value="ECO:0007669"/>
    <property type="project" value="UniProtKB-SubCell"/>
</dbReference>
<gene>
    <name evidence="11" type="primary">LOC108666546</name>
</gene>
<dbReference type="PROSITE" id="PS50803">
    <property type="entry name" value="OAR"/>
    <property type="match status" value="1"/>
</dbReference>
<dbReference type="InterPro" id="IPR009057">
    <property type="entry name" value="Homeodomain-like_sf"/>
</dbReference>
<dbReference type="GeneID" id="108666546"/>
<dbReference type="PROSITE" id="PS00027">
    <property type="entry name" value="HOMEOBOX_1"/>
    <property type="match status" value="1"/>
</dbReference>
<dbReference type="PRINTS" id="PR00031">
    <property type="entry name" value="HTHREPRESSR"/>
</dbReference>
<feature type="compositionally biased region" description="Acidic residues" evidence="7">
    <location>
        <begin position="183"/>
        <end position="207"/>
    </location>
</feature>
<dbReference type="GO" id="GO:0000981">
    <property type="term" value="F:DNA-binding transcription factor activity, RNA polymerase II-specific"/>
    <property type="evidence" value="ECO:0007669"/>
    <property type="project" value="InterPro"/>
</dbReference>
<dbReference type="RefSeq" id="XP_018008933.2">
    <property type="nucleotide sequence ID" value="XM_018153444.2"/>
</dbReference>
<feature type="region of interest" description="Disordered" evidence="7">
    <location>
        <begin position="1"/>
        <end position="35"/>
    </location>
</feature>
<feature type="compositionally biased region" description="Basic and acidic residues" evidence="7">
    <location>
        <begin position="453"/>
        <end position="476"/>
    </location>
</feature>
<name>A0A8B7N6M2_HYAAZ</name>
<proteinExistence type="predicted"/>
<dbReference type="Pfam" id="PF03826">
    <property type="entry name" value="OAR"/>
    <property type="match status" value="1"/>
</dbReference>
<sequence length="507" mass="55879">MVNFSELGVGTEEPHDRTVYNNSNHTSIPFNNNHKNSNHSVSSMLVFSTITSTNTNTISSLSSPTTGDKLSTARTSNLLQSLSNDSNNPTTQIDVLSPLQHKTNNKRNFQSFHLHHILDQPPPTPHINVVDDDDPNDASDDVKKDRMGCNESRNGSDSHESLQTKSEVNDDRSLNETQKEGEDPGEDVETEGDPAEPAGDDVEDGGDETSPNKKKQRRYRTTFTSFQLEELEKAFSRTHYPDVFTREELAMKIGLTEARIQVWFQNRRAKWRKQEKVGPSMHHISGAFPSSSSVPLHPPPLPSSFIGSTFSSQFLTPAHSSNKSLDFPLLPNMPRLPAYLGGLVPGCLGSLGALSGLGSTLRNDFSNRIQRDLTNPLRGDLTSPLRGDLSSRLPFFPQSLPQSTYSPVFQQLLAGLQSPNIPELSDYSNILAPGLPSALPAPQDAGSAMPGCKEQERRASSIAELRQRAREHEKRLASYGRRHGTDASEQSPSRRSPRASPKREVVT</sequence>
<dbReference type="Gene3D" id="1.10.10.60">
    <property type="entry name" value="Homeodomain-like"/>
    <property type="match status" value="1"/>
</dbReference>
<dbReference type="CDD" id="cd00086">
    <property type="entry name" value="homeodomain"/>
    <property type="match status" value="1"/>
</dbReference>
<evidence type="ECO:0000256" key="6">
    <source>
        <dbReference type="RuleBase" id="RU000682"/>
    </source>
</evidence>
<dbReference type="GO" id="GO:0000977">
    <property type="term" value="F:RNA polymerase II transcription regulatory region sequence-specific DNA binding"/>
    <property type="evidence" value="ECO:0007669"/>
    <property type="project" value="TreeGrafter"/>
</dbReference>
<keyword evidence="3 5" id="KW-0371">Homeobox</keyword>
<dbReference type="PROSITE" id="PS50071">
    <property type="entry name" value="HOMEOBOX_2"/>
    <property type="match status" value="1"/>
</dbReference>
<accession>A0A8B7N6M2</accession>
<dbReference type="InterPro" id="IPR000047">
    <property type="entry name" value="HTH_motif"/>
</dbReference>
<dbReference type="PANTHER" id="PTHR24329">
    <property type="entry name" value="HOMEOBOX PROTEIN ARISTALESS"/>
    <property type="match status" value="1"/>
</dbReference>
<feature type="DNA-binding region" description="Homeobox" evidence="5">
    <location>
        <begin position="216"/>
        <end position="275"/>
    </location>
</feature>
<evidence type="ECO:0000256" key="4">
    <source>
        <dbReference type="ARBA" id="ARBA00023242"/>
    </source>
</evidence>
<protein>
    <submittedName>
        <fullName evidence="11">Homeobox protein aristaless</fullName>
    </submittedName>
</protein>
<keyword evidence="10" id="KW-1185">Reference proteome</keyword>
<feature type="compositionally biased region" description="Polar residues" evidence="7">
    <location>
        <begin position="19"/>
        <end position="30"/>
    </location>
</feature>
<keyword evidence="4 5" id="KW-0539">Nucleus</keyword>
<evidence type="ECO:0000256" key="5">
    <source>
        <dbReference type="PROSITE-ProRule" id="PRU00108"/>
    </source>
</evidence>
<feature type="domain" description="Homeobox" evidence="8">
    <location>
        <begin position="214"/>
        <end position="274"/>
    </location>
</feature>
<dbReference type="SUPFAM" id="SSF46689">
    <property type="entry name" value="Homeodomain-like"/>
    <property type="match status" value="1"/>
</dbReference>
<dbReference type="PANTHER" id="PTHR24329:SF579">
    <property type="entry name" value="HOMEOBOX PROTEIN ARISTALESS"/>
    <property type="match status" value="1"/>
</dbReference>
<comment type="subcellular location">
    <subcellularLocation>
        <location evidence="1 5 6">Nucleus</location>
    </subcellularLocation>
</comment>
<dbReference type="InterPro" id="IPR050649">
    <property type="entry name" value="Paired_Homeobox_TFs"/>
</dbReference>
<dbReference type="Pfam" id="PF00046">
    <property type="entry name" value="Homeodomain"/>
    <property type="match status" value="1"/>
</dbReference>
<feature type="domain" description="OAR" evidence="9">
    <location>
        <begin position="460"/>
        <end position="473"/>
    </location>
</feature>
<evidence type="ECO:0000313" key="10">
    <source>
        <dbReference type="Proteomes" id="UP000694843"/>
    </source>
</evidence>
<keyword evidence="2 5" id="KW-0238">DNA-binding</keyword>
<organism evidence="10 11">
    <name type="scientific">Hyalella azteca</name>
    <name type="common">Amphipod</name>
    <dbReference type="NCBI Taxonomy" id="294128"/>
    <lineage>
        <taxon>Eukaryota</taxon>
        <taxon>Metazoa</taxon>
        <taxon>Ecdysozoa</taxon>
        <taxon>Arthropoda</taxon>
        <taxon>Crustacea</taxon>
        <taxon>Multicrustacea</taxon>
        <taxon>Malacostraca</taxon>
        <taxon>Eumalacostraca</taxon>
        <taxon>Peracarida</taxon>
        <taxon>Amphipoda</taxon>
        <taxon>Senticaudata</taxon>
        <taxon>Talitrida</taxon>
        <taxon>Talitroidea</taxon>
        <taxon>Hyalellidae</taxon>
        <taxon>Hyalella</taxon>
    </lineage>
</organism>
<dbReference type="InterPro" id="IPR017970">
    <property type="entry name" value="Homeobox_CS"/>
</dbReference>
<dbReference type="FunFam" id="1.10.10.60:FF:000679">
    <property type="entry name" value="Homeobox protein aristaless"/>
    <property type="match status" value="1"/>
</dbReference>
<evidence type="ECO:0000256" key="1">
    <source>
        <dbReference type="ARBA" id="ARBA00004123"/>
    </source>
</evidence>
<feature type="compositionally biased region" description="Basic and acidic residues" evidence="7">
    <location>
        <begin position="140"/>
        <end position="182"/>
    </location>
</feature>
<feature type="region of interest" description="Disordered" evidence="7">
    <location>
        <begin position="116"/>
        <end position="219"/>
    </location>
</feature>
<dbReference type="InterPro" id="IPR001356">
    <property type="entry name" value="HD"/>
</dbReference>